<sequence length="315" mass="35743">MKMTGKSHDFRYMISRRVLSRTMKLLAYCSVMLLAVEVFARLVLGLGDPPLVRVDSNIEYRALPGEYKRFGNRVSYNTKSMRSRPIPQNPERHILIAGDSVLNGTSFVDHADLASTALDDSLPGTWVGNVSEGSWGPENLSNYFQEFGWFQADTLFVVFSTHDLWDLPRYCTQLGPDFVTERPLLAIVESVRKYGPKFIPALGGLARQESGCREPQNINVKGPRALRAFIDEARDHVDRVVVLLHPTRSELSTPLQNDRRFLLSVIAATGVEYVDMLPLLRGKEHLYFDTIHLTPEGQKEYFRAFQDLLRQPAND</sequence>
<dbReference type="InterPro" id="IPR036514">
    <property type="entry name" value="SGNH_hydro_sf"/>
</dbReference>
<accession>A0A1X6YJA2</accession>
<proteinExistence type="predicted"/>
<evidence type="ECO:0000313" key="2">
    <source>
        <dbReference type="Proteomes" id="UP000193778"/>
    </source>
</evidence>
<dbReference type="Proteomes" id="UP000193778">
    <property type="component" value="Unassembled WGS sequence"/>
</dbReference>
<dbReference type="EMBL" id="FWFP01000002">
    <property type="protein sequence ID" value="SLN23058.1"/>
    <property type="molecule type" value="Genomic_DNA"/>
</dbReference>
<dbReference type="SUPFAM" id="SSF52266">
    <property type="entry name" value="SGNH hydrolase"/>
    <property type="match status" value="1"/>
</dbReference>
<name>A0A1X6YJA2_9RHOB</name>
<evidence type="ECO:0008006" key="3">
    <source>
        <dbReference type="Google" id="ProtNLM"/>
    </source>
</evidence>
<gene>
    <name evidence="1" type="ORF">RUM8411_00892</name>
</gene>
<dbReference type="Gene3D" id="3.40.50.1110">
    <property type="entry name" value="SGNH hydrolase"/>
    <property type="match status" value="1"/>
</dbReference>
<dbReference type="AlphaFoldDB" id="A0A1X6YJA2"/>
<protein>
    <recommendedName>
        <fullName evidence="3">SGNH hydrolase-type esterase domain-containing protein</fullName>
    </recommendedName>
</protein>
<reference evidence="2" key="1">
    <citation type="submission" date="2017-03" db="EMBL/GenBank/DDBJ databases">
        <authorList>
            <person name="Rodrigo-Torres L."/>
            <person name="Arahal R.D."/>
            <person name="Lucena T."/>
        </authorList>
    </citation>
    <scope>NUCLEOTIDE SEQUENCE [LARGE SCALE GENOMIC DNA]</scope>
    <source>
        <strain evidence="2">CECT 8411</strain>
    </source>
</reference>
<keyword evidence="2" id="KW-1185">Reference proteome</keyword>
<evidence type="ECO:0000313" key="1">
    <source>
        <dbReference type="EMBL" id="SLN23058.1"/>
    </source>
</evidence>
<organism evidence="1 2">
    <name type="scientific">Ruegeria meonggei</name>
    <dbReference type="NCBI Taxonomy" id="1446476"/>
    <lineage>
        <taxon>Bacteria</taxon>
        <taxon>Pseudomonadati</taxon>
        <taxon>Pseudomonadota</taxon>
        <taxon>Alphaproteobacteria</taxon>
        <taxon>Rhodobacterales</taxon>
        <taxon>Roseobacteraceae</taxon>
        <taxon>Ruegeria</taxon>
    </lineage>
</organism>
<dbReference type="GO" id="GO:0016788">
    <property type="term" value="F:hydrolase activity, acting on ester bonds"/>
    <property type="evidence" value="ECO:0007669"/>
    <property type="project" value="UniProtKB-ARBA"/>
</dbReference>